<dbReference type="AlphaFoldDB" id="A0A810Q2Q2"/>
<evidence type="ECO:0000256" key="2">
    <source>
        <dbReference type="SAM" id="Phobius"/>
    </source>
</evidence>
<keyword evidence="5" id="KW-1185">Reference proteome</keyword>
<reference evidence="4" key="1">
    <citation type="submission" date="2020-09" db="EMBL/GenBank/DDBJ databases">
        <title>New species isolated from human feces.</title>
        <authorList>
            <person name="Kitahara M."/>
            <person name="Shigeno Y."/>
            <person name="Shime M."/>
            <person name="Matsumoto Y."/>
            <person name="Nakamura S."/>
            <person name="Motooka D."/>
            <person name="Fukuoka S."/>
            <person name="Nishikawa H."/>
            <person name="Benno Y."/>
        </authorList>
    </citation>
    <scope>NUCLEOTIDE SEQUENCE</scope>
    <source>
        <strain evidence="4">MM50</strain>
    </source>
</reference>
<sequence>MQHRRPRLMVKILAFVLAVSLVFPVSAFASVADLADDTRAPGKSLANTYPNLPVDWQVSLAEDTKDVTVKVPVSLTADELTAAIEAQSISFSLVRDGERQYLNPEKFPNPWEGGTLDQWVTQNTQKTVQMFDIKEMVVETDNDGKVYLKVLMDINCYFYNARVNDGVGDVDYSAPHNNGGAYLDVCGYFNFNAIVAEKTVGSVATKVVPYDTFRTIYELYDDVDALANAETDLYVSRESMGRSTTDGYDIPYVIIADQKASVDRWLEYTELVEQDPDLVLAQLKEGKWDDLRVPMFASNVHSNENAAVNGILEFGHMLLENETVDVKTLTGFTEAGKALLAEEMARNNAKTPDLIKDYASYLGYIRGENGYNHWTTSGSSKGLYSGQLDLEKYYNVESETVNIKELLTDVFVVIVPEQNVEGYEHMTRTTGQGYDPNRDEANQTLFEDANAMALVNKFNPMVFTEIHGRVDAVLIEPCTPPHEPNYEYDLIAEQFIKLGEAVGVGAIANNPDHNSFEMPFRDFLRGNETSPTGKEWTQPWDDMTTAYGSQYPVLIGTAGITWELPVYSDISAEYMVPYGLMTQAMFIRDNKISMLENQAKLFSRGVNNTNSNADVAPWYVNQYDETGAQAELMRPVYDGEGQNGNFYPECYIIPLDRDNQKNLFDAAAELKYLTRNDVKVNVATESFVYDGVTYPEGTTVISMYQAKRSLANSQLYDGTFISVWSGLYSESFAQRSHARGYDRIIVAEPAAYETIMQSCQATIDYEGTLAALAECTADFDGVENADVIIDNVSNDSANAVNALLNAGKTVAMITEGEEKGNFLCSYEDFLTIADEYVVTATGVYGANYKAAVIDNPTVYLPGKPANNTSGYVETTLRSGSYNYRFDWLALTNMGFTVTDDLSAANVIVGSRALNDEALGAVKAGTPYMGYTSTAVSRVGELVDLELSSCEMGTDFLGRVVYPNNTLINATYINEGDDVMYEYGTYWFSEIPDGATVLVQNAGKDPLQGCICLTDDGLVKQFETYNNGVVGFEYQSGNMDIALFANVLNHKIHQTDEFTFISNFIFSRSLSAVAYEGVQQPENPEPGNPDPKPDPKPGDSGTTDPKPTTPPETGDTSNVMLWVAVAVISCGMIPAAVVVLKRKAR</sequence>
<dbReference type="RefSeq" id="WP_213541628.1">
    <property type="nucleotide sequence ID" value="NZ_AP023418.1"/>
</dbReference>
<dbReference type="Proteomes" id="UP000681035">
    <property type="component" value="Chromosome"/>
</dbReference>
<dbReference type="EMBL" id="AP023418">
    <property type="protein sequence ID" value="BCK80765.1"/>
    <property type="molecule type" value="Genomic_DNA"/>
</dbReference>
<evidence type="ECO:0000256" key="1">
    <source>
        <dbReference type="SAM" id="MobiDB-lite"/>
    </source>
</evidence>
<evidence type="ECO:0000313" key="5">
    <source>
        <dbReference type="Proteomes" id="UP000681035"/>
    </source>
</evidence>
<feature type="transmembrane region" description="Helical" evidence="2">
    <location>
        <begin position="1118"/>
        <end position="1139"/>
    </location>
</feature>
<dbReference type="KEGG" id="vcop:MM50RIKEN_05280"/>
<organism evidence="4 5">
    <name type="scientific">Vescimonas coprocola</name>
    <dbReference type="NCBI Taxonomy" id="2714355"/>
    <lineage>
        <taxon>Bacteria</taxon>
        <taxon>Bacillati</taxon>
        <taxon>Bacillota</taxon>
        <taxon>Clostridia</taxon>
        <taxon>Eubacteriales</taxon>
        <taxon>Oscillospiraceae</taxon>
        <taxon>Vescimonas</taxon>
    </lineage>
</organism>
<keyword evidence="2" id="KW-0472">Membrane</keyword>
<keyword evidence="2" id="KW-0812">Transmembrane</keyword>
<dbReference type="SUPFAM" id="SSF53187">
    <property type="entry name" value="Zn-dependent exopeptidases"/>
    <property type="match status" value="1"/>
</dbReference>
<gene>
    <name evidence="4" type="ORF">MM50RIKEN_05280</name>
</gene>
<proteinExistence type="predicted"/>
<feature type="chain" id="PRO_5032480499" description="Zinc carboxypeptidase" evidence="3">
    <location>
        <begin position="30"/>
        <end position="1144"/>
    </location>
</feature>
<protein>
    <recommendedName>
        <fullName evidence="6">Zinc carboxypeptidase</fullName>
    </recommendedName>
</protein>
<accession>A0A810Q2Q2</accession>
<keyword evidence="2" id="KW-1133">Transmembrane helix</keyword>
<evidence type="ECO:0000256" key="3">
    <source>
        <dbReference type="SAM" id="SignalP"/>
    </source>
</evidence>
<feature type="region of interest" description="Disordered" evidence="1">
    <location>
        <begin position="1077"/>
        <end position="1115"/>
    </location>
</feature>
<feature type="signal peptide" evidence="3">
    <location>
        <begin position="1"/>
        <end position="29"/>
    </location>
</feature>
<evidence type="ECO:0008006" key="6">
    <source>
        <dbReference type="Google" id="ProtNLM"/>
    </source>
</evidence>
<name>A0A810Q2Q2_9FIRM</name>
<feature type="compositionally biased region" description="Low complexity" evidence="1">
    <location>
        <begin position="1097"/>
        <end position="1115"/>
    </location>
</feature>
<keyword evidence="3" id="KW-0732">Signal</keyword>
<dbReference type="Gene3D" id="3.40.630.10">
    <property type="entry name" value="Zn peptidases"/>
    <property type="match status" value="1"/>
</dbReference>
<evidence type="ECO:0000313" key="4">
    <source>
        <dbReference type="EMBL" id="BCK80765.1"/>
    </source>
</evidence>